<dbReference type="AlphaFoldDB" id="A0A2T0BJJ4"/>
<organism evidence="3 4">
    <name type="scientific">Clostridium vincentii</name>
    <dbReference type="NCBI Taxonomy" id="52704"/>
    <lineage>
        <taxon>Bacteria</taxon>
        <taxon>Bacillati</taxon>
        <taxon>Bacillota</taxon>
        <taxon>Clostridia</taxon>
        <taxon>Eubacteriales</taxon>
        <taxon>Clostridiaceae</taxon>
        <taxon>Clostridium</taxon>
    </lineage>
</organism>
<accession>A0A2T0BJJ4</accession>
<dbReference type="SUPFAM" id="SSF141868">
    <property type="entry name" value="EAL domain-like"/>
    <property type="match status" value="1"/>
</dbReference>
<dbReference type="PANTHER" id="PTHR33121">
    <property type="entry name" value="CYCLIC DI-GMP PHOSPHODIESTERASE PDEF"/>
    <property type="match status" value="1"/>
</dbReference>
<dbReference type="Pfam" id="PF00563">
    <property type="entry name" value="EAL"/>
    <property type="match status" value="1"/>
</dbReference>
<dbReference type="InterPro" id="IPR046342">
    <property type="entry name" value="CBS_dom_sf"/>
</dbReference>
<feature type="domain" description="EAL" evidence="1">
    <location>
        <begin position="11"/>
        <end position="261"/>
    </location>
</feature>
<feature type="domain" description="GGDEF" evidence="2">
    <location>
        <begin position="441"/>
        <end position="589"/>
    </location>
</feature>
<dbReference type="Gene3D" id="3.10.580.10">
    <property type="entry name" value="CBS-domain"/>
    <property type="match status" value="1"/>
</dbReference>
<keyword evidence="4" id="KW-1185">Reference proteome</keyword>
<dbReference type="NCBIfam" id="TIGR00254">
    <property type="entry name" value="GGDEF"/>
    <property type="match status" value="1"/>
</dbReference>
<dbReference type="Pfam" id="PF00990">
    <property type="entry name" value="GGDEF"/>
    <property type="match status" value="1"/>
</dbReference>
<dbReference type="InterPro" id="IPR043128">
    <property type="entry name" value="Rev_trsase/Diguanyl_cyclase"/>
</dbReference>
<sequence>MENTLFEKQYMDYRFEEFSNVLKTGSIKSVFQPIVSLKDSSILGYEALSRGPEDSHMQNPEVLLEMAKEYDKLWELELLFRSKSIETLYKHKVNAKLFLNINPSILDSMKFKDSFTDEYLEKYDLCCEDVIFEITERTKIKDIDSFKKTLDYCKNKNYKIAIDDAGSGYSGLNRICNIKPDYIKLDIELVRDIDKDSTKMALVKSMCEFSKLVGSFLIAEGIETEKELKVLIELGVDFGQGYFIQRPKPHIIPIKNDVVELIKNLNIKEKNQYGHNISDICISTISKKIQTLRPDVLVSDVDSIFKENANLFGICIVEDERVLGVVTRNSFYSKLGWQFGYSLYSSKPISLIMQEDYLNVDCDMPIDMVIKVAMSRSKESLYDHVTVLKNSKYYGIVTIKDLIEKTIEIKVNNARHSNPLTGLPGNIVIEQNIEKAICSNENYCVLYFDIDNFKAYNDAYGFENGDVIIKALSKAISSNLRSKEFIGHIGGDDFIAILPHWEVDNSCDNIIKDFESLAHECYDEKDLKNGYITSHNRHGVVERFPLVSVSIAGVTNRNKEYQNVYEVAKESSCIKKECKQKNGSCYSIN</sequence>
<dbReference type="PROSITE" id="PS50883">
    <property type="entry name" value="EAL"/>
    <property type="match status" value="1"/>
</dbReference>
<name>A0A2T0BJJ4_9CLOT</name>
<dbReference type="InterPro" id="IPR001633">
    <property type="entry name" value="EAL_dom"/>
</dbReference>
<dbReference type="CDD" id="cd01949">
    <property type="entry name" value="GGDEF"/>
    <property type="match status" value="1"/>
</dbReference>
<evidence type="ECO:0000259" key="2">
    <source>
        <dbReference type="PROSITE" id="PS50887"/>
    </source>
</evidence>
<keyword evidence="3" id="KW-0378">Hydrolase</keyword>
<dbReference type="EMBL" id="PVXQ01000003">
    <property type="protein sequence ID" value="PRR84068.1"/>
    <property type="molecule type" value="Genomic_DNA"/>
</dbReference>
<dbReference type="InterPro" id="IPR000160">
    <property type="entry name" value="GGDEF_dom"/>
</dbReference>
<dbReference type="Gene3D" id="3.30.70.270">
    <property type="match status" value="1"/>
</dbReference>
<reference evidence="3 4" key="1">
    <citation type="submission" date="2018-03" db="EMBL/GenBank/DDBJ databases">
        <title>Genome sequence of Clostridium vincentii DSM 10228.</title>
        <authorList>
            <person name="Poehlein A."/>
            <person name="Daniel R."/>
        </authorList>
    </citation>
    <scope>NUCLEOTIDE SEQUENCE [LARGE SCALE GENOMIC DNA]</scope>
    <source>
        <strain evidence="3 4">DSM 10228</strain>
    </source>
</reference>
<dbReference type="Gene3D" id="3.20.20.450">
    <property type="entry name" value="EAL domain"/>
    <property type="match status" value="1"/>
</dbReference>
<dbReference type="InterPro" id="IPR000644">
    <property type="entry name" value="CBS_dom"/>
</dbReference>
<dbReference type="SMART" id="SM00267">
    <property type="entry name" value="GGDEF"/>
    <property type="match status" value="1"/>
</dbReference>
<comment type="caution">
    <text evidence="3">The sequence shown here is derived from an EMBL/GenBank/DDBJ whole genome shotgun (WGS) entry which is preliminary data.</text>
</comment>
<dbReference type="GO" id="GO:0071111">
    <property type="term" value="F:cyclic-guanylate-specific phosphodiesterase activity"/>
    <property type="evidence" value="ECO:0007669"/>
    <property type="project" value="UniProtKB-EC"/>
</dbReference>
<dbReference type="SUPFAM" id="SSF55073">
    <property type="entry name" value="Nucleotide cyclase"/>
    <property type="match status" value="1"/>
</dbReference>
<dbReference type="RefSeq" id="WP_242980521.1">
    <property type="nucleotide sequence ID" value="NZ_PVXQ01000003.1"/>
</dbReference>
<dbReference type="InterPro" id="IPR029787">
    <property type="entry name" value="Nucleotide_cyclase"/>
</dbReference>
<dbReference type="SMART" id="SM00052">
    <property type="entry name" value="EAL"/>
    <property type="match status" value="1"/>
</dbReference>
<dbReference type="InterPro" id="IPR050706">
    <property type="entry name" value="Cyclic-di-GMP_PDE-like"/>
</dbReference>
<dbReference type="SUPFAM" id="SSF54631">
    <property type="entry name" value="CBS-domain pair"/>
    <property type="match status" value="1"/>
</dbReference>
<gene>
    <name evidence="3" type="primary">yfgF</name>
    <name evidence="3" type="ORF">CLVI_03660</name>
</gene>
<evidence type="ECO:0000313" key="3">
    <source>
        <dbReference type="EMBL" id="PRR84068.1"/>
    </source>
</evidence>
<dbReference type="PANTHER" id="PTHR33121:SF76">
    <property type="entry name" value="SIGNALING PROTEIN"/>
    <property type="match status" value="1"/>
</dbReference>
<dbReference type="Pfam" id="PF00571">
    <property type="entry name" value="CBS"/>
    <property type="match status" value="2"/>
</dbReference>
<proteinExistence type="predicted"/>
<dbReference type="InterPro" id="IPR035919">
    <property type="entry name" value="EAL_sf"/>
</dbReference>
<dbReference type="CDD" id="cd01948">
    <property type="entry name" value="EAL"/>
    <property type="match status" value="1"/>
</dbReference>
<dbReference type="Proteomes" id="UP000239471">
    <property type="component" value="Unassembled WGS sequence"/>
</dbReference>
<dbReference type="PROSITE" id="PS50887">
    <property type="entry name" value="GGDEF"/>
    <property type="match status" value="1"/>
</dbReference>
<evidence type="ECO:0000259" key="1">
    <source>
        <dbReference type="PROSITE" id="PS50883"/>
    </source>
</evidence>
<evidence type="ECO:0000313" key="4">
    <source>
        <dbReference type="Proteomes" id="UP000239471"/>
    </source>
</evidence>
<dbReference type="EC" id="3.1.4.52" evidence="3"/>
<protein>
    <submittedName>
        <fullName evidence="3">Cyclic di-GMP phosphodiesterase YfgF</fullName>
        <ecNumber evidence="3">3.1.4.52</ecNumber>
    </submittedName>
</protein>